<sequence length="180" mass="19389">MTIEPFLLISFLSGAAIAAVMAYRLSRGRPAVAGGPEGRAAPDPWRSGAVAPLAGGLGTAILLSGSGLVWLLAGVGLLALMAVALIALRPSYDVLWTTDGLEGPSALLVPPFGPKRDFLLWRDLRRIGKDRWGNRFVEDAFGHRICWNWLYIGDGHLLARLETVRPDLFDEDDVQVDSAA</sequence>
<evidence type="ECO:0000313" key="2">
    <source>
        <dbReference type="EMBL" id="QYZ70382.1"/>
    </source>
</evidence>
<dbReference type="KEGG" id="nsm:JO391_02305"/>
<keyword evidence="1" id="KW-1133">Transmembrane helix</keyword>
<dbReference type="Proteomes" id="UP000826300">
    <property type="component" value="Chromosome"/>
</dbReference>
<keyword evidence="1" id="KW-0812">Transmembrane</keyword>
<reference evidence="2" key="1">
    <citation type="submission" date="2021-02" db="EMBL/GenBank/DDBJ databases">
        <title>Rhodobacter shimadae sp. nov., an aerobic anoxygenic phototrophic bacterium isolated from a hot spring.</title>
        <authorList>
            <person name="Muramatsu S."/>
            <person name="Haruta S."/>
            <person name="Hirose S."/>
            <person name="Hanada S."/>
        </authorList>
    </citation>
    <scope>NUCLEOTIDE SEQUENCE</scope>
    <source>
        <strain evidence="2">N10</strain>
    </source>
</reference>
<feature type="transmembrane region" description="Helical" evidence="1">
    <location>
        <begin position="69"/>
        <end position="88"/>
    </location>
</feature>
<accession>A0A8G0ZUN3</accession>
<feature type="transmembrane region" description="Helical" evidence="1">
    <location>
        <begin position="6"/>
        <end position="25"/>
    </location>
</feature>
<gene>
    <name evidence="2" type="ORF">JO391_02305</name>
</gene>
<dbReference type="RefSeq" id="WP_220662598.1">
    <property type="nucleotide sequence ID" value="NZ_CP069370.1"/>
</dbReference>
<dbReference type="EMBL" id="CP069370">
    <property type="protein sequence ID" value="QYZ70382.1"/>
    <property type="molecule type" value="Genomic_DNA"/>
</dbReference>
<evidence type="ECO:0000256" key="1">
    <source>
        <dbReference type="SAM" id="Phobius"/>
    </source>
</evidence>
<keyword evidence="1" id="KW-0472">Membrane</keyword>
<name>A0A8G0ZUN3_9RHOB</name>
<evidence type="ECO:0000313" key="3">
    <source>
        <dbReference type="Proteomes" id="UP000826300"/>
    </source>
</evidence>
<proteinExistence type="predicted"/>
<keyword evidence="3" id="KW-1185">Reference proteome</keyword>
<organism evidence="2 3">
    <name type="scientific">Neotabrizicola shimadae</name>
    <dbReference type="NCBI Taxonomy" id="2807096"/>
    <lineage>
        <taxon>Bacteria</taxon>
        <taxon>Pseudomonadati</taxon>
        <taxon>Pseudomonadota</taxon>
        <taxon>Alphaproteobacteria</taxon>
        <taxon>Rhodobacterales</taxon>
        <taxon>Paracoccaceae</taxon>
        <taxon>Neotabrizicola</taxon>
    </lineage>
</organism>
<dbReference type="AlphaFoldDB" id="A0A8G0ZUN3"/>
<protein>
    <submittedName>
        <fullName evidence="2">Uncharacterized protein</fullName>
    </submittedName>
</protein>